<comment type="caution">
    <text evidence="1">The sequence shown here is derived from an EMBL/GenBank/DDBJ whole genome shotgun (WGS) entry which is preliminary data.</text>
</comment>
<dbReference type="Proteomes" id="UP001431209">
    <property type="component" value="Unassembled WGS sequence"/>
</dbReference>
<sequence>MSSKSYITYDILASERDDCLVKYCGANQVLLGAIDGMLAKDTNISITKRSDLRKEALDSIVMQKFRDVLMSRKRSNMSMSANRDLTLDDDSIIDTLNIISKYPTL</sequence>
<reference evidence="1 2" key="1">
    <citation type="submission" date="2024-03" db="EMBL/GenBank/DDBJ databases">
        <title>The Acrasis kona genome and developmental transcriptomes reveal deep origins of eukaryotic multicellular pathways.</title>
        <authorList>
            <person name="Sheikh S."/>
            <person name="Fu C.-J."/>
            <person name="Brown M.W."/>
            <person name="Baldauf S.L."/>
        </authorList>
    </citation>
    <scope>NUCLEOTIDE SEQUENCE [LARGE SCALE GENOMIC DNA]</scope>
    <source>
        <strain evidence="1 2">ATCC MYA-3509</strain>
    </source>
</reference>
<dbReference type="EMBL" id="JAOPGA020001138">
    <property type="protein sequence ID" value="KAL0485439.1"/>
    <property type="molecule type" value="Genomic_DNA"/>
</dbReference>
<evidence type="ECO:0000313" key="1">
    <source>
        <dbReference type="EMBL" id="KAL0485439.1"/>
    </source>
</evidence>
<keyword evidence="2" id="KW-1185">Reference proteome</keyword>
<dbReference type="AlphaFoldDB" id="A0AAW2Z7Q5"/>
<proteinExistence type="predicted"/>
<gene>
    <name evidence="1" type="ORF">AKO1_011763</name>
</gene>
<protein>
    <submittedName>
        <fullName evidence="1">Uncharacterized protein</fullName>
    </submittedName>
</protein>
<evidence type="ECO:0000313" key="2">
    <source>
        <dbReference type="Proteomes" id="UP001431209"/>
    </source>
</evidence>
<name>A0AAW2Z7Q5_9EUKA</name>
<accession>A0AAW2Z7Q5</accession>
<organism evidence="1 2">
    <name type="scientific">Acrasis kona</name>
    <dbReference type="NCBI Taxonomy" id="1008807"/>
    <lineage>
        <taxon>Eukaryota</taxon>
        <taxon>Discoba</taxon>
        <taxon>Heterolobosea</taxon>
        <taxon>Tetramitia</taxon>
        <taxon>Eutetramitia</taxon>
        <taxon>Acrasidae</taxon>
        <taxon>Acrasis</taxon>
    </lineage>
</organism>